<dbReference type="Proteomes" id="UP000499080">
    <property type="component" value="Unassembled WGS sequence"/>
</dbReference>
<comment type="caution">
    <text evidence="1">The sequence shown here is derived from an EMBL/GenBank/DDBJ whole genome shotgun (WGS) entry which is preliminary data.</text>
</comment>
<reference evidence="1 2" key="1">
    <citation type="journal article" date="2019" name="Sci. Rep.">
        <title>Orb-weaving spider Araneus ventricosus genome elucidates the spidroin gene catalogue.</title>
        <authorList>
            <person name="Kono N."/>
            <person name="Nakamura H."/>
            <person name="Ohtoshi R."/>
            <person name="Moran D.A.P."/>
            <person name="Shinohara A."/>
            <person name="Yoshida Y."/>
            <person name="Fujiwara M."/>
            <person name="Mori M."/>
            <person name="Tomita M."/>
            <person name="Arakawa K."/>
        </authorList>
    </citation>
    <scope>NUCLEOTIDE SEQUENCE [LARGE SCALE GENOMIC DNA]</scope>
</reference>
<name>A0A4Y2K9U1_ARAVE</name>
<keyword evidence="2" id="KW-1185">Reference proteome</keyword>
<organism evidence="1 2">
    <name type="scientific">Araneus ventricosus</name>
    <name type="common">Orbweaver spider</name>
    <name type="synonym">Epeira ventricosa</name>
    <dbReference type="NCBI Taxonomy" id="182803"/>
    <lineage>
        <taxon>Eukaryota</taxon>
        <taxon>Metazoa</taxon>
        <taxon>Ecdysozoa</taxon>
        <taxon>Arthropoda</taxon>
        <taxon>Chelicerata</taxon>
        <taxon>Arachnida</taxon>
        <taxon>Araneae</taxon>
        <taxon>Araneomorphae</taxon>
        <taxon>Entelegynae</taxon>
        <taxon>Araneoidea</taxon>
        <taxon>Araneidae</taxon>
        <taxon>Araneus</taxon>
    </lineage>
</organism>
<gene>
    <name evidence="1" type="ORF">AVEN_13106_1</name>
</gene>
<accession>A0A4Y2K9U1</accession>
<evidence type="ECO:0000313" key="1">
    <source>
        <dbReference type="EMBL" id="GBM99067.1"/>
    </source>
</evidence>
<dbReference type="AlphaFoldDB" id="A0A4Y2K9U1"/>
<protein>
    <submittedName>
        <fullName evidence="1">Uncharacterized protein</fullName>
    </submittedName>
</protein>
<sequence length="85" mass="10012">MLKWDGVDTWGEEVKPSRTIVLQNYKDVSLTFQSWRFAINLSTKEKGFQKNPELWTYIYLDPVTSEPFRDYVTSYVMTSLPVVKV</sequence>
<proteinExistence type="predicted"/>
<dbReference type="EMBL" id="BGPR01004386">
    <property type="protein sequence ID" value="GBM99067.1"/>
    <property type="molecule type" value="Genomic_DNA"/>
</dbReference>
<evidence type="ECO:0000313" key="2">
    <source>
        <dbReference type="Proteomes" id="UP000499080"/>
    </source>
</evidence>